<evidence type="ECO:0000256" key="11">
    <source>
        <dbReference type="ARBA" id="ARBA00023136"/>
    </source>
</evidence>
<organism evidence="17 18">
    <name type="scientific">Larinioides sclopetarius</name>
    <dbReference type="NCBI Taxonomy" id="280406"/>
    <lineage>
        <taxon>Eukaryota</taxon>
        <taxon>Metazoa</taxon>
        <taxon>Ecdysozoa</taxon>
        <taxon>Arthropoda</taxon>
        <taxon>Chelicerata</taxon>
        <taxon>Arachnida</taxon>
        <taxon>Araneae</taxon>
        <taxon>Araneomorphae</taxon>
        <taxon>Entelegynae</taxon>
        <taxon>Araneoidea</taxon>
        <taxon>Araneidae</taxon>
        <taxon>Larinioides</taxon>
    </lineage>
</organism>
<sequence>MTLPLHVACSTGKRNAVKKIIESVPLHDLEAKDETGKTPLMLSVMHNQIENATLLLKAGVHVDNSDSSGQTALHIATNKGFHRCVKLLLSYNASSQQKDFYGVTPLHLAAVHANAKCLLAILKEIKPGAIDIQDSSKKTPLHWCTAYANIESTKILLMKDANICIPDEEGKTPLHWASTNSSANSLECIKILLEKESSLINWQDYGGRSALHLAVATGSTDVVRFLVSRDDCNIEILDNTFCTPLHWAAVKGFYDKVDILLSARACCTSADDNGATALHYAAYSNHAKTVEVFLSRNYVCVDAEDARGRNAVIWSAAQNADDVINIMALNGVNLLFADNVGITALHAAALQGHEATTVGLLKNFQVPVDLKDKYGMTPLLRACEFGRSKTAMLLINHGANIYEKDMKKRSTLHWCALSGHAYLCQILLLKGVECNCVDVYGMTPLHYACMGNGYLNCVSILLEAKAQPNVVDIEGKTPLHWAVSSDNKAVVKLLCEYDADVNAMAQMQNYWRSPLDLAVFLNVDNLEMVKLLRHYGALSIKEIEEVAAFKIQVWYLSKSGKHHPQKKKHFCGYENAQKRNLELSSNTALLKRCQHVIEAFNVPSFTSEQYLEVSPPSKVSLPIQKSHETNDIWLKYQVTSLKNVNYSSFKSNQCEARAAYIIQRAWRKYLLKSRFKEMRKTIKRAFKTPEDRYSAERLWQIKLFSFCKQF</sequence>
<evidence type="ECO:0000256" key="8">
    <source>
        <dbReference type="ARBA" id="ARBA00022737"/>
    </source>
</evidence>
<dbReference type="PROSITE" id="PS50088">
    <property type="entry name" value="ANK_REPEAT"/>
    <property type="match status" value="10"/>
</dbReference>
<evidence type="ECO:0000256" key="9">
    <source>
        <dbReference type="ARBA" id="ARBA00023028"/>
    </source>
</evidence>
<keyword evidence="9" id="KW-0638">Presynaptic neurotoxin</keyword>
<feature type="repeat" description="ANK" evidence="16">
    <location>
        <begin position="440"/>
        <end position="473"/>
    </location>
</feature>
<dbReference type="PROSITE" id="PS50096">
    <property type="entry name" value="IQ"/>
    <property type="match status" value="1"/>
</dbReference>
<dbReference type="InterPro" id="IPR002110">
    <property type="entry name" value="Ankyrin_rpt"/>
</dbReference>
<evidence type="ECO:0000256" key="14">
    <source>
        <dbReference type="ARBA" id="ARBA00049715"/>
    </source>
</evidence>
<dbReference type="GO" id="GO:0044231">
    <property type="term" value="C:host cell presynaptic membrane"/>
    <property type="evidence" value="ECO:0007669"/>
    <property type="project" value="UniProtKB-KW"/>
</dbReference>
<evidence type="ECO:0000256" key="12">
    <source>
        <dbReference type="ARBA" id="ARBA00023298"/>
    </source>
</evidence>
<comment type="similarity">
    <text evidence="13">Belongs to the cationic peptide 01 (latrotoxin) family. 03 (alpha-latrotoxin) subfamily.</text>
</comment>
<comment type="subcellular location">
    <subcellularLocation>
        <location evidence="2">Secreted</location>
    </subcellularLocation>
    <subcellularLocation>
        <location evidence="1">Target cell membrane</location>
    </subcellularLocation>
</comment>
<feature type="repeat" description="ANK" evidence="16">
    <location>
        <begin position="273"/>
        <end position="297"/>
    </location>
</feature>
<evidence type="ECO:0000256" key="4">
    <source>
        <dbReference type="ARBA" id="ARBA00022525"/>
    </source>
</evidence>
<evidence type="ECO:0000256" key="3">
    <source>
        <dbReference type="ARBA" id="ARBA00022483"/>
    </source>
</evidence>
<dbReference type="InterPro" id="IPR036770">
    <property type="entry name" value="Ankyrin_rpt-contain_sf"/>
</dbReference>
<dbReference type="Pfam" id="PF12796">
    <property type="entry name" value="Ank_2"/>
    <property type="match status" value="4"/>
</dbReference>
<keyword evidence="8" id="KW-0677">Repeat</keyword>
<keyword evidence="10 16" id="KW-0040">ANK repeat</keyword>
<dbReference type="PANTHER" id="PTHR24198:SF165">
    <property type="entry name" value="ANKYRIN REPEAT-CONTAINING PROTEIN-RELATED"/>
    <property type="match status" value="1"/>
</dbReference>
<feature type="repeat" description="ANK" evidence="16">
    <location>
        <begin position="68"/>
        <end position="100"/>
    </location>
</feature>
<dbReference type="PANTHER" id="PTHR24198">
    <property type="entry name" value="ANKYRIN REPEAT AND PROTEIN KINASE DOMAIN-CONTAINING PROTEIN"/>
    <property type="match status" value="1"/>
</dbReference>
<dbReference type="Gene3D" id="1.25.40.20">
    <property type="entry name" value="Ankyrin repeat-containing domain"/>
    <property type="match status" value="5"/>
</dbReference>
<protein>
    <recommendedName>
        <fullName evidence="15">Alpha-latrotoxin</fullName>
    </recommendedName>
</protein>
<dbReference type="GO" id="GO:0044218">
    <property type="term" value="C:other organism cell membrane"/>
    <property type="evidence" value="ECO:0007669"/>
    <property type="project" value="UniProtKB-KW"/>
</dbReference>
<comment type="subunit">
    <text evidence="14">Homotetramer in membranes.</text>
</comment>
<evidence type="ECO:0000256" key="16">
    <source>
        <dbReference type="PROSITE-ProRule" id="PRU00023"/>
    </source>
</evidence>
<dbReference type="GO" id="GO:0005576">
    <property type="term" value="C:extracellular region"/>
    <property type="evidence" value="ECO:0007669"/>
    <property type="project" value="UniProtKB-SubCell"/>
</dbReference>
<accession>A0AAV2AC26</accession>
<evidence type="ECO:0000256" key="13">
    <source>
        <dbReference type="ARBA" id="ARBA00049657"/>
    </source>
</evidence>
<dbReference type="EMBL" id="CAXIEN010000138">
    <property type="protein sequence ID" value="CAL1280904.1"/>
    <property type="molecule type" value="Genomic_DNA"/>
</dbReference>
<dbReference type="GO" id="GO:0006887">
    <property type="term" value="P:exocytosis"/>
    <property type="evidence" value="ECO:0007669"/>
    <property type="project" value="UniProtKB-KW"/>
</dbReference>
<dbReference type="PRINTS" id="PR01415">
    <property type="entry name" value="ANKYRIN"/>
</dbReference>
<name>A0AAV2AC26_9ARAC</name>
<feature type="repeat" description="ANK" evidence="16">
    <location>
        <begin position="340"/>
        <end position="373"/>
    </location>
</feature>
<evidence type="ECO:0000256" key="1">
    <source>
        <dbReference type="ARBA" id="ARBA00004175"/>
    </source>
</evidence>
<comment type="caution">
    <text evidence="17">The sequence shown here is derived from an EMBL/GenBank/DDBJ whole genome shotgun (WGS) entry which is preliminary data.</text>
</comment>
<feature type="repeat" description="ANK" evidence="16">
    <location>
        <begin position="374"/>
        <end position="406"/>
    </location>
</feature>
<dbReference type="AlphaFoldDB" id="A0AAV2AC26"/>
<reference evidence="17 18" key="1">
    <citation type="submission" date="2024-04" db="EMBL/GenBank/DDBJ databases">
        <authorList>
            <person name="Rising A."/>
            <person name="Reimegard J."/>
            <person name="Sonavane S."/>
            <person name="Akerstrom W."/>
            <person name="Nylinder S."/>
            <person name="Hedman E."/>
            <person name="Kallberg Y."/>
        </authorList>
    </citation>
    <scope>NUCLEOTIDE SEQUENCE [LARGE SCALE GENOMIC DNA]</scope>
</reference>
<keyword evidence="12" id="KW-1053">Target membrane</keyword>
<keyword evidence="11" id="KW-0472">Membrane</keyword>
<feature type="repeat" description="ANK" evidence="16">
    <location>
        <begin position="35"/>
        <end position="67"/>
    </location>
</feature>
<evidence type="ECO:0000313" key="18">
    <source>
        <dbReference type="Proteomes" id="UP001497382"/>
    </source>
</evidence>
<keyword evidence="3" id="KW-0268">Exocytosis</keyword>
<evidence type="ECO:0000256" key="2">
    <source>
        <dbReference type="ARBA" id="ARBA00004613"/>
    </source>
</evidence>
<dbReference type="GO" id="GO:0090729">
    <property type="term" value="F:toxin activity"/>
    <property type="evidence" value="ECO:0007669"/>
    <property type="project" value="UniProtKB-KW"/>
</dbReference>
<feature type="repeat" description="ANK" evidence="16">
    <location>
        <begin position="136"/>
        <end position="168"/>
    </location>
</feature>
<gene>
    <name evidence="17" type="ORF">LARSCL_LOCUS11262</name>
</gene>
<keyword evidence="18" id="KW-1185">Reference proteome</keyword>
<evidence type="ECO:0000256" key="15">
    <source>
        <dbReference type="ARBA" id="ARBA00049811"/>
    </source>
</evidence>
<evidence type="ECO:0000256" key="5">
    <source>
        <dbReference type="ARBA" id="ARBA00022537"/>
    </source>
</evidence>
<keyword evidence="7" id="KW-0528">Neurotoxin</keyword>
<feature type="repeat" description="ANK" evidence="16">
    <location>
        <begin position="474"/>
        <end position="506"/>
    </location>
</feature>
<evidence type="ECO:0000256" key="7">
    <source>
        <dbReference type="ARBA" id="ARBA00022699"/>
    </source>
</evidence>
<feature type="repeat" description="ANK" evidence="16">
    <location>
        <begin position="206"/>
        <end position="229"/>
    </location>
</feature>
<keyword evidence="6" id="KW-0800">Toxin</keyword>
<dbReference type="Pfam" id="PF00023">
    <property type="entry name" value="Ank"/>
    <property type="match status" value="2"/>
</dbReference>
<keyword evidence="4" id="KW-0964">Secreted</keyword>
<evidence type="ECO:0000256" key="6">
    <source>
        <dbReference type="ARBA" id="ARBA00022656"/>
    </source>
</evidence>
<dbReference type="SUPFAM" id="SSF48403">
    <property type="entry name" value="Ankyrin repeat"/>
    <property type="match status" value="2"/>
</dbReference>
<dbReference type="PROSITE" id="PS50297">
    <property type="entry name" value="ANK_REP_REGION"/>
    <property type="match status" value="8"/>
</dbReference>
<dbReference type="Proteomes" id="UP001497382">
    <property type="component" value="Unassembled WGS sequence"/>
</dbReference>
<proteinExistence type="inferred from homology"/>
<feature type="repeat" description="ANK" evidence="16">
    <location>
        <begin position="169"/>
        <end position="199"/>
    </location>
</feature>
<keyword evidence="5" id="KW-1052">Target cell membrane</keyword>
<dbReference type="SMART" id="SM00248">
    <property type="entry name" value="ANK"/>
    <property type="match status" value="16"/>
</dbReference>
<evidence type="ECO:0000313" key="17">
    <source>
        <dbReference type="EMBL" id="CAL1280904.1"/>
    </source>
</evidence>
<evidence type="ECO:0000256" key="10">
    <source>
        <dbReference type="ARBA" id="ARBA00023043"/>
    </source>
</evidence>